<dbReference type="InterPro" id="IPR000421">
    <property type="entry name" value="FA58C"/>
</dbReference>
<reference evidence="5" key="1">
    <citation type="submission" date="2019-03" db="EMBL/GenBank/DDBJ databases">
        <title>Flavobacterium sp.</title>
        <authorList>
            <person name="Kim H."/>
        </authorList>
    </citation>
    <scope>NUCLEOTIDE SEQUENCE [LARGE SCALE GENOMIC DNA]</scope>
    <source>
        <strain evidence="5">GS13</strain>
    </source>
</reference>
<dbReference type="InterPro" id="IPR053183">
    <property type="entry name" value="ASL1"/>
</dbReference>
<dbReference type="PANTHER" id="PTHR34154:SF3">
    <property type="entry name" value="ALKALI-SENSITIVE LINKAGE PROTEIN 1"/>
    <property type="match status" value="1"/>
</dbReference>
<dbReference type="InterPro" id="IPR017853">
    <property type="entry name" value="GH"/>
</dbReference>
<dbReference type="Gene3D" id="2.60.20.10">
    <property type="entry name" value="Crystallins"/>
    <property type="match status" value="1"/>
</dbReference>
<gene>
    <name evidence="4" type="ORF">E1750_16815</name>
</gene>
<dbReference type="GO" id="GO:0071966">
    <property type="term" value="P:fungal-type cell wall polysaccharide metabolic process"/>
    <property type="evidence" value="ECO:0007669"/>
    <property type="project" value="TreeGrafter"/>
</dbReference>
<accession>A0A4P6YB45</accession>
<evidence type="ECO:0000259" key="3">
    <source>
        <dbReference type="PROSITE" id="PS50022"/>
    </source>
</evidence>
<feature type="chain" id="PRO_5021003685" evidence="2">
    <location>
        <begin position="25"/>
        <end position="1981"/>
    </location>
</feature>
<dbReference type="PANTHER" id="PTHR34154">
    <property type="entry name" value="ALKALI-SENSITIVE LINKAGE PROTEIN 1"/>
    <property type="match status" value="1"/>
</dbReference>
<feature type="domain" description="F5/8 type C" evidence="3">
    <location>
        <begin position="1289"/>
        <end position="1439"/>
    </location>
</feature>
<dbReference type="InterPro" id="IPR008979">
    <property type="entry name" value="Galactose-bd-like_sf"/>
</dbReference>
<dbReference type="SUPFAM" id="SSF49785">
    <property type="entry name" value="Galactose-binding domain-like"/>
    <property type="match status" value="1"/>
</dbReference>
<name>A0A4P6YB45_9FLAO</name>
<dbReference type="OrthoDB" id="1652165at2"/>
<dbReference type="RefSeq" id="WP_133277881.1">
    <property type="nucleotide sequence ID" value="NZ_CP037933.1"/>
</dbReference>
<dbReference type="EMBL" id="CP037933">
    <property type="protein sequence ID" value="QBN20381.1"/>
    <property type="molecule type" value="Genomic_DNA"/>
</dbReference>
<feature type="region of interest" description="Disordered" evidence="1">
    <location>
        <begin position="1275"/>
        <end position="1300"/>
    </location>
</feature>
<dbReference type="Pfam" id="PF11790">
    <property type="entry name" value="Glyco_hydro_cc"/>
    <property type="match status" value="1"/>
</dbReference>
<evidence type="ECO:0000313" key="4">
    <source>
        <dbReference type="EMBL" id="QBN20381.1"/>
    </source>
</evidence>
<proteinExistence type="predicted"/>
<dbReference type="SUPFAM" id="SSF51445">
    <property type="entry name" value="(Trans)glycosidases"/>
    <property type="match status" value="1"/>
</dbReference>
<evidence type="ECO:0000313" key="5">
    <source>
        <dbReference type="Proteomes" id="UP000291124"/>
    </source>
</evidence>
<keyword evidence="2" id="KW-0732">Signal</keyword>
<feature type="signal peptide" evidence="2">
    <location>
        <begin position="1"/>
        <end position="24"/>
    </location>
</feature>
<keyword evidence="5" id="KW-1185">Reference proteome</keyword>
<dbReference type="PROSITE" id="PS50022">
    <property type="entry name" value="FA58C_3"/>
    <property type="match status" value="1"/>
</dbReference>
<feature type="compositionally biased region" description="Low complexity" evidence="1">
    <location>
        <begin position="1288"/>
        <end position="1300"/>
    </location>
</feature>
<dbReference type="Pfam" id="PF22633">
    <property type="entry name" value="F5_F8_type_C_2"/>
    <property type="match status" value="1"/>
</dbReference>
<dbReference type="Gene3D" id="2.60.120.260">
    <property type="entry name" value="Galactose-binding domain-like"/>
    <property type="match status" value="1"/>
</dbReference>
<protein>
    <submittedName>
        <fullName evidence="4">T9SS sorting signal type C domain-containing protein</fullName>
    </submittedName>
</protein>
<dbReference type="KEGG" id="fnk:E1750_16815"/>
<organism evidence="4 5">
    <name type="scientific">Flavobacterium nackdongense</name>
    <dbReference type="NCBI Taxonomy" id="2547394"/>
    <lineage>
        <taxon>Bacteria</taxon>
        <taxon>Pseudomonadati</taxon>
        <taxon>Bacteroidota</taxon>
        <taxon>Flavobacteriia</taxon>
        <taxon>Flavobacteriales</taxon>
        <taxon>Flavobacteriaceae</taxon>
        <taxon>Flavobacterium</taxon>
    </lineage>
</organism>
<evidence type="ECO:0000256" key="2">
    <source>
        <dbReference type="SAM" id="SignalP"/>
    </source>
</evidence>
<evidence type="ECO:0000256" key="1">
    <source>
        <dbReference type="SAM" id="MobiDB-lite"/>
    </source>
</evidence>
<dbReference type="NCBIfam" id="NF033708">
    <property type="entry name" value="T9SS_Cterm_ChiA"/>
    <property type="match status" value="1"/>
</dbReference>
<dbReference type="Gene3D" id="3.20.20.80">
    <property type="entry name" value="Glycosidases"/>
    <property type="match status" value="1"/>
</dbReference>
<sequence length="1981" mass="208338">MKKTRHFLTVFIFLIGLFANTAMGQNVNYFWGGGVNTSWTTAGNWSKTGRYIHTATFASGDTNVIIVTPNLQGAAPSTILAVGDAIVGPGIPVGTTVTAFSAVPAVGTTITLSQPTTAAGTASIIQTYLKSGNAPNNGTSPNTSTAVIDNAALSSPVVSTTGAVANVVLLRNNFGSISGPTLTIDNGGVLTVTSVSASPFSNAGGNIVNNGTLSITTTSTAASTGINCIVPTVPPTSGTNEYTYSGSGTLNVNLSASTTANSASINVTSLNAFTTYKFLFDGPTNFTLGTTATSYAIRTVGGTAMSPVIIGGAGFTLGSVSTPVRGGLLSVGNQSNFTINSGTTLEMNSATGNTTTGIVLGSNAVGIPTNFTNNGTINIFGESLGSGISAGVTTTANAQDIRINIVNGGTINVDLACVTPSVTNPTGFVWSGQAAYRQGQAGHSGSAGVFFTNNGSVTLRNRSTVALSGYAIWGSGAGQRMPTLFTNNSTGILNIDGSINSIPQGFTLTNNGTVNSNNSIAGFAGLTNNIGASINFGKAQAIFTVLATAAATVGSTYRDGNLNVYTIRTTKVNGTGLEILAETAPIATIPATGTLTFVSGSGDATIDYSAVSGINTTAISNNTTNSGTISTAQGGGFALNTISSATLTLDANSIIAPGGASGKGITDFARASNTLLGKLAIQVSGNTSAGIDYDQITNSGTNGGFDISAATLEITSLYTPSSSAVIPIVVASGTGTISGTFASVTGLTPGWTLSYVSPTAVNLVYTVITIPTIWTGAAADNNFFNEANWKDSVTNIVPAANTINPGANINLPLQINSAAATITSGAIQFGSGSLTISSADLTATSFSGGTVTLNDGAYVTLSSATPLLNNVQINLTSGIGWIKTPNYNARAVSDNNIGQIKVNNINAIYANNLRLDHYYLNGCVIRANLAATTPLTVYDSANLGGSSAAITVNTIHSGDAIANTMNNKMESFVLKKGFMVTIAIENDGTGKSKNFIASESDLVINVLPQTLQNAISFIRVMPWNWVTKKGFNAPVDDNLNASWRYQWNPNQATTIDHEFAPMAWGHTSANDPADITLLVDKYNSPYVMSFNEPDDCDGQSGQYGNLCQTDVAVGYHKNLMKTGMRIVSPGGREEAPFGWLKTFYDKVTAQDVRVDVIAVHWYDWGSNPTVNTNPTALQVFNRFKAYLTNVHNLYGLPIWITEFNANPARSQAINAGFLELALPYLESLDYIERYCWFPFNTGTHFTTGWDEVNRVPTNTIPSLVGTIYKNIDNTTPVNSSPSVPEPTLNQDNNLDLSNNPNVALNKPATSSSVYLTNIASNAVDGDTTSTDSRWLVEFATKPLPAWLEVDLQGSFTVDSFRIFEGANAVRNFEFQVWNPALNAGAGGWSTALAVTNNANTPAGTFRAITPVATTKVRLLITGHYDSGYIRMYELEVYGLKNNPTWTGGTSAAWTTATNWSTGIVPDQFSNVLIAGGATFQPTISTTTTINSLAIATGATLTVTAPNFTVKGTIDNEGTMNIANNSNLLQGEEFNPNTGNVNITKSSSALQRLDYTIWSSPVESQNLAAFSPETSLNRFYNYNETSNLYNAVANPSTTAFGLAGGTLIRMPNTHPTTPMVWNGTFTGIPNNGSINRVVTYKNVAPFGFGYNMIGNPYPSTLNALAFITANATKIESTLYFWRKTNGALGSAYATWNSSIGGTASGAGSEVPNGNIQVGQGFFVRAKPGTNPLATSFNQTLTFTNEMRLGNTSTQFFKTRQETKDRLWLNLTTTTGVFSQALIGYLNDATVGVDDFDGKYINDSPIALTSNINNEEYTIQSRPSFDPSDIVALNFKTDVAGEYTIALDHLDGVFANGQDVYLVDSKTGAEVDLKVASHTFTTASGVDNSRFSLKYQKTLKVDATAFNENSVRVYKNNRTIYVNSGAVAIYNVKVFDIQGRLIAEQNNLKANTATIKNLNTENQVLIVKITGENNSVVSKKVMF</sequence>
<dbReference type="InterPro" id="IPR024655">
    <property type="entry name" value="Asl1_glyco_hydro_catalytic"/>
</dbReference>
<dbReference type="Proteomes" id="UP000291124">
    <property type="component" value="Chromosome"/>
</dbReference>